<dbReference type="InterPro" id="IPR005821">
    <property type="entry name" value="Ion_trans_dom"/>
</dbReference>
<dbReference type="GO" id="GO:0099604">
    <property type="term" value="F:ligand-gated calcium channel activity"/>
    <property type="evidence" value="ECO:0007669"/>
    <property type="project" value="TreeGrafter"/>
</dbReference>
<evidence type="ECO:0000256" key="5">
    <source>
        <dbReference type="SAM" id="Phobius"/>
    </source>
</evidence>
<dbReference type="Pfam" id="PF00520">
    <property type="entry name" value="Ion_trans"/>
    <property type="match status" value="1"/>
</dbReference>
<keyword evidence="8" id="KW-1185">Reference proteome</keyword>
<dbReference type="InterPro" id="IPR050927">
    <property type="entry name" value="TRPM"/>
</dbReference>
<keyword evidence="2 5" id="KW-0812">Transmembrane</keyword>
<evidence type="ECO:0000256" key="1">
    <source>
        <dbReference type="ARBA" id="ARBA00004141"/>
    </source>
</evidence>
<dbReference type="GeneTree" id="ENSGT00940000160588"/>
<evidence type="ECO:0000256" key="3">
    <source>
        <dbReference type="ARBA" id="ARBA00022989"/>
    </source>
</evidence>
<protein>
    <submittedName>
        <fullName evidence="7">Transient receptor potential cation channel, subfamily M, member 5</fullName>
    </submittedName>
</protein>
<dbReference type="GO" id="GO:0005227">
    <property type="term" value="F:calcium-activated cation channel activity"/>
    <property type="evidence" value="ECO:0007669"/>
    <property type="project" value="TreeGrafter"/>
</dbReference>
<accession>A0A7N8Y0N4</accession>
<reference evidence="7" key="2">
    <citation type="submission" date="2025-09" db="UniProtKB">
        <authorList>
            <consortium name="Ensembl"/>
        </authorList>
    </citation>
    <scope>IDENTIFICATION</scope>
</reference>
<dbReference type="GO" id="GO:0005886">
    <property type="term" value="C:plasma membrane"/>
    <property type="evidence" value="ECO:0007669"/>
    <property type="project" value="TreeGrafter"/>
</dbReference>
<proteinExistence type="predicted"/>
<dbReference type="Proteomes" id="UP000261640">
    <property type="component" value="Unplaced"/>
</dbReference>
<keyword evidence="3 5" id="KW-1133">Transmembrane helix</keyword>
<reference evidence="7" key="1">
    <citation type="submission" date="2025-08" db="UniProtKB">
        <authorList>
            <consortium name="Ensembl"/>
        </authorList>
    </citation>
    <scope>IDENTIFICATION</scope>
</reference>
<comment type="subcellular location">
    <subcellularLocation>
        <location evidence="1">Membrane</location>
        <topology evidence="1">Multi-pass membrane protein</topology>
    </subcellularLocation>
</comment>
<dbReference type="Ensembl" id="ENSMAMT00000058342.1">
    <property type="protein sequence ID" value="ENSMAMP00000058251.1"/>
    <property type="gene ID" value="ENSMAMG00000015080.2"/>
</dbReference>
<evidence type="ECO:0000313" key="7">
    <source>
        <dbReference type="Ensembl" id="ENSMAMP00000058251.1"/>
    </source>
</evidence>
<evidence type="ECO:0000256" key="2">
    <source>
        <dbReference type="ARBA" id="ARBA00022692"/>
    </source>
</evidence>
<dbReference type="AlphaFoldDB" id="A0A7N8Y0N4"/>
<feature type="transmembrane region" description="Helical" evidence="5">
    <location>
        <begin position="146"/>
        <end position="171"/>
    </location>
</feature>
<evidence type="ECO:0000256" key="4">
    <source>
        <dbReference type="ARBA" id="ARBA00023136"/>
    </source>
</evidence>
<organism evidence="7 8">
    <name type="scientific">Mastacembelus armatus</name>
    <name type="common">zig-zag eel</name>
    <dbReference type="NCBI Taxonomy" id="205130"/>
    <lineage>
        <taxon>Eukaryota</taxon>
        <taxon>Metazoa</taxon>
        <taxon>Chordata</taxon>
        <taxon>Craniata</taxon>
        <taxon>Vertebrata</taxon>
        <taxon>Euteleostomi</taxon>
        <taxon>Actinopterygii</taxon>
        <taxon>Neopterygii</taxon>
        <taxon>Teleostei</taxon>
        <taxon>Neoteleostei</taxon>
        <taxon>Acanthomorphata</taxon>
        <taxon>Anabantaria</taxon>
        <taxon>Synbranchiformes</taxon>
        <taxon>Mastacembelidae</taxon>
        <taxon>Mastacembelus</taxon>
    </lineage>
</organism>
<dbReference type="PANTHER" id="PTHR13800">
    <property type="entry name" value="TRANSIENT RECEPTOR POTENTIAL CATION CHANNEL, SUBFAMILY M, MEMBER 6"/>
    <property type="match status" value="1"/>
</dbReference>
<evidence type="ECO:0000313" key="8">
    <source>
        <dbReference type="Proteomes" id="UP000261640"/>
    </source>
</evidence>
<evidence type="ECO:0000259" key="6">
    <source>
        <dbReference type="Pfam" id="PF00520"/>
    </source>
</evidence>
<keyword evidence="4 5" id="KW-0472">Membrane</keyword>
<feature type="domain" description="Ion transport" evidence="6">
    <location>
        <begin position="30"/>
        <end position="183"/>
    </location>
</feature>
<name>A0A7N8Y0N4_9TELE</name>
<dbReference type="PANTHER" id="PTHR13800:SF5">
    <property type="entry name" value="TRANSIENT RECEPTOR POTENTIAL CATION CHANNEL SUBFAMILY M MEMBER 5"/>
    <property type="match status" value="1"/>
</dbReference>
<feature type="transmembrane region" description="Helical" evidence="5">
    <location>
        <begin position="65"/>
        <end position="87"/>
    </location>
</feature>
<sequence length="259" mass="30034">MNILKKFKLYVEDNWNKSSYVLPTAGRTVLAIDFMVFTLRLIHIFAIHKQLGPKIIIVERMMKDVFFFLFFLSVWLIAYGVATQALLHPNDPRIDWVFRRALYRPYLHIFGQIPLEEIDGKLLPINCTNDSEEIIAGLRPPCPNVYANWLVILLLVIFLLVTNVLLLNLLIAMFSYTFQVVQGNTDIFWKFQRYNLIVEYHSRPALAPPFIIISHLIVNGLKDQEKRITSMEAQVKPGKMTSTQIPIATVKPILRKNLH</sequence>